<feature type="non-terminal residue" evidence="8">
    <location>
        <position position="1"/>
    </location>
</feature>
<dbReference type="GO" id="GO:0005886">
    <property type="term" value="C:plasma membrane"/>
    <property type="evidence" value="ECO:0007669"/>
    <property type="project" value="TreeGrafter"/>
</dbReference>
<evidence type="ECO:0000313" key="8">
    <source>
        <dbReference type="EMBL" id="OTF79769.1"/>
    </source>
</evidence>
<proteinExistence type="predicted"/>
<evidence type="ECO:0000259" key="7">
    <source>
        <dbReference type="SMART" id="SM00409"/>
    </source>
</evidence>
<dbReference type="Gene3D" id="2.60.40.10">
    <property type="entry name" value="Immunoglobulins"/>
    <property type="match status" value="2"/>
</dbReference>
<dbReference type="GO" id="GO:0050839">
    <property type="term" value="F:cell adhesion molecule binding"/>
    <property type="evidence" value="ECO:0007669"/>
    <property type="project" value="TreeGrafter"/>
</dbReference>
<comment type="subcellular location">
    <subcellularLocation>
        <location evidence="1">Membrane</location>
        <topology evidence="1">Single-pass type I membrane protein</topology>
    </subcellularLocation>
</comment>
<keyword evidence="9" id="KW-1185">Reference proteome</keyword>
<dbReference type="OrthoDB" id="6413693at2759"/>
<feature type="compositionally biased region" description="Polar residues" evidence="6">
    <location>
        <begin position="1"/>
        <end position="11"/>
    </location>
</feature>
<dbReference type="PANTHER" id="PTHR11640">
    <property type="entry name" value="NEPHRIN"/>
    <property type="match status" value="1"/>
</dbReference>
<organism evidence="8 9">
    <name type="scientific">Euroglyphus maynei</name>
    <name type="common">Mayne's house dust mite</name>
    <dbReference type="NCBI Taxonomy" id="6958"/>
    <lineage>
        <taxon>Eukaryota</taxon>
        <taxon>Metazoa</taxon>
        <taxon>Ecdysozoa</taxon>
        <taxon>Arthropoda</taxon>
        <taxon>Chelicerata</taxon>
        <taxon>Arachnida</taxon>
        <taxon>Acari</taxon>
        <taxon>Acariformes</taxon>
        <taxon>Sarcoptiformes</taxon>
        <taxon>Astigmata</taxon>
        <taxon>Psoroptidia</taxon>
        <taxon>Analgoidea</taxon>
        <taxon>Pyroglyphidae</taxon>
        <taxon>Pyroglyphinae</taxon>
        <taxon>Euroglyphus</taxon>
    </lineage>
</organism>
<dbReference type="AlphaFoldDB" id="A0A1Y3BFS7"/>
<dbReference type="SMART" id="SM00409">
    <property type="entry name" value="IG"/>
    <property type="match status" value="1"/>
</dbReference>
<dbReference type="InterPro" id="IPR051275">
    <property type="entry name" value="Cell_adhesion_signaling"/>
</dbReference>
<name>A0A1Y3BFS7_EURMA</name>
<comment type="caution">
    <text evidence="8">The sequence shown here is derived from an EMBL/GenBank/DDBJ whole genome shotgun (WGS) entry which is preliminary data.</text>
</comment>
<protein>
    <recommendedName>
        <fullName evidence="7">Immunoglobulin domain-containing protein</fullName>
    </recommendedName>
</protein>
<dbReference type="Proteomes" id="UP000194236">
    <property type="component" value="Unassembled WGS sequence"/>
</dbReference>
<gene>
    <name evidence="8" type="ORF">BLA29_005087</name>
</gene>
<keyword evidence="5" id="KW-0393">Immunoglobulin domain</keyword>
<keyword evidence="3" id="KW-1015">Disulfide bond</keyword>
<keyword evidence="2" id="KW-0472">Membrane</keyword>
<dbReference type="InterPro" id="IPR036179">
    <property type="entry name" value="Ig-like_dom_sf"/>
</dbReference>
<evidence type="ECO:0000313" key="9">
    <source>
        <dbReference type="Proteomes" id="UP000194236"/>
    </source>
</evidence>
<dbReference type="GO" id="GO:0098609">
    <property type="term" value="P:cell-cell adhesion"/>
    <property type="evidence" value="ECO:0007669"/>
    <property type="project" value="TreeGrafter"/>
</dbReference>
<accession>A0A1Y3BFS7</accession>
<dbReference type="PANTHER" id="PTHR11640:SF31">
    <property type="entry name" value="IRREGULAR CHIASM C-ROUGHEST PROTEIN-RELATED"/>
    <property type="match status" value="1"/>
</dbReference>
<evidence type="ECO:0000256" key="5">
    <source>
        <dbReference type="ARBA" id="ARBA00023319"/>
    </source>
</evidence>
<dbReference type="InterPro" id="IPR013783">
    <property type="entry name" value="Ig-like_fold"/>
</dbReference>
<dbReference type="SUPFAM" id="SSF48726">
    <property type="entry name" value="Immunoglobulin"/>
    <property type="match status" value="1"/>
</dbReference>
<evidence type="ECO:0000256" key="6">
    <source>
        <dbReference type="SAM" id="MobiDB-lite"/>
    </source>
</evidence>
<keyword evidence="4" id="KW-0325">Glycoprotein</keyword>
<dbReference type="InterPro" id="IPR003599">
    <property type="entry name" value="Ig_sub"/>
</dbReference>
<dbReference type="EMBL" id="MUJZ01021479">
    <property type="protein sequence ID" value="OTF79769.1"/>
    <property type="molecule type" value="Genomic_DNA"/>
</dbReference>
<feature type="domain" description="Immunoglobulin" evidence="7">
    <location>
        <begin position="36"/>
        <end position="102"/>
    </location>
</feature>
<evidence type="ECO:0000256" key="4">
    <source>
        <dbReference type="ARBA" id="ARBA00023180"/>
    </source>
</evidence>
<reference evidence="8 9" key="1">
    <citation type="submission" date="2017-03" db="EMBL/GenBank/DDBJ databases">
        <title>Genome Survey of Euroglyphus maynei.</title>
        <authorList>
            <person name="Arlian L.G."/>
            <person name="Morgan M.S."/>
            <person name="Rider S.D."/>
        </authorList>
    </citation>
    <scope>NUCLEOTIDE SEQUENCE [LARGE SCALE GENOMIC DNA]</scope>
    <source>
        <strain evidence="8">Arlian Lab</strain>
        <tissue evidence="8">Whole body</tissue>
    </source>
</reference>
<sequence length="157" mass="17274">QLQLQQPTTIISDRSKRQSSSSSQSPIKLQRFLIEPENLTVNIGESIILPCRVSNKAGTVQCDYSLKISSVTLEDDATFQCQVGALDNVPGIRSQSARLTVRVRPDDPVIVLGNLVPYHQLNYNMQQQEVQVLSTTAGNKIELTCESHGGRPAAEVR</sequence>
<evidence type="ECO:0000256" key="3">
    <source>
        <dbReference type="ARBA" id="ARBA00023157"/>
    </source>
</evidence>
<evidence type="ECO:0000256" key="2">
    <source>
        <dbReference type="ARBA" id="ARBA00023136"/>
    </source>
</evidence>
<feature type="region of interest" description="Disordered" evidence="6">
    <location>
        <begin position="1"/>
        <end position="24"/>
    </location>
</feature>
<evidence type="ECO:0000256" key="1">
    <source>
        <dbReference type="ARBA" id="ARBA00004479"/>
    </source>
</evidence>
<dbReference type="GO" id="GO:0005911">
    <property type="term" value="C:cell-cell junction"/>
    <property type="evidence" value="ECO:0007669"/>
    <property type="project" value="TreeGrafter"/>
</dbReference>